<keyword evidence="3" id="KW-1185">Reference proteome</keyword>
<dbReference type="EMBL" id="JBFYGN010000013">
    <property type="protein sequence ID" value="MEX8193741.1"/>
    <property type="molecule type" value="Genomic_DNA"/>
</dbReference>
<keyword evidence="1" id="KW-1133">Transmembrane helix</keyword>
<accession>A0ABV3ZVU7</accession>
<feature type="transmembrane region" description="Helical" evidence="1">
    <location>
        <begin position="197"/>
        <end position="218"/>
    </location>
</feature>
<feature type="transmembrane region" description="Helical" evidence="1">
    <location>
        <begin position="230"/>
        <end position="252"/>
    </location>
</feature>
<feature type="transmembrane region" description="Helical" evidence="1">
    <location>
        <begin position="68"/>
        <end position="90"/>
    </location>
</feature>
<gene>
    <name evidence="2" type="ORF">AB6724_12925</name>
</gene>
<reference evidence="2 3" key="1">
    <citation type="journal article" date="2013" name="Int. J. Syst. Evol. Microbiol.">
        <title>Comamonas guangdongensis sp. nov., isolated from subterranean forest sediment, and emended description of the genus Comamonas.</title>
        <authorList>
            <person name="Zhang J."/>
            <person name="Wang Y."/>
            <person name="Zhou S."/>
            <person name="Wu C."/>
            <person name="He J."/>
            <person name="Li F."/>
        </authorList>
    </citation>
    <scope>NUCLEOTIDE SEQUENCE [LARGE SCALE GENOMIC DNA]</scope>
    <source>
        <strain evidence="2 3">CCTCC AB2011133</strain>
    </source>
</reference>
<comment type="caution">
    <text evidence="2">The sequence shown here is derived from an EMBL/GenBank/DDBJ whole genome shotgun (WGS) entry which is preliminary data.</text>
</comment>
<protein>
    <submittedName>
        <fullName evidence="2">DUF2189 domain-containing protein</fullName>
    </submittedName>
</protein>
<keyword evidence="1" id="KW-0472">Membrane</keyword>
<dbReference type="Proteomes" id="UP001561046">
    <property type="component" value="Unassembled WGS sequence"/>
</dbReference>
<sequence>MQASPVSEVKAESGNLQIRQLRWTQPWLWLARGLRDVGRAPGIALFYGLCFWGMALLMGWVFRASPEYVMSMASGCLLVGPFMTMGLYEVSKRLEQGHRPSLAASLTCWDAHLSSMGMLVMVLMVLEMLWGRAALVVFAVSFDTGMPSTAGMLQTVLRPENWEFLLAYVAVGGVFAALVFACTVVALPTILDRDTDALTACITSMRVVGANLGVMGLWGCIITVLVTASLLLYGAGLILVGPLLGCASWHAYRASVDGEARESGD</sequence>
<evidence type="ECO:0000313" key="2">
    <source>
        <dbReference type="EMBL" id="MEX8193741.1"/>
    </source>
</evidence>
<keyword evidence="1" id="KW-0812">Transmembrane</keyword>
<evidence type="ECO:0000313" key="3">
    <source>
        <dbReference type="Proteomes" id="UP001561046"/>
    </source>
</evidence>
<feature type="transmembrane region" description="Helical" evidence="1">
    <location>
        <begin position="165"/>
        <end position="191"/>
    </location>
</feature>
<name>A0ABV3ZVU7_9BURK</name>
<dbReference type="RefSeq" id="WP_369338936.1">
    <property type="nucleotide sequence ID" value="NZ_JBFYGN010000013.1"/>
</dbReference>
<dbReference type="Pfam" id="PF09955">
    <property type="entry name" value="DUF2189"/>
    <property type="match status" value="1"/>
</dbReference>
<evidence type="ECO:0000256" key="1">
    <source>
        <dbReference type="SAM" id="Phobius"/>
    </source>
</evidence>
<organism evidence="2 3">
    <name type="scientific">Comamonas guangdongensis</name>
    <dbReference type="NCBI Taxonomy" id="510515"/>
    <lineage>
        <taxon>Bacteria</taxon>
        <taxon>Pseudomonadati</taxon>
        <taxon>Pseudomonadota</taxon>
        <taxon>Betaproteobacteria</taxon>
        <taxon>Burkholderiales</taxon>
        <taxon>Comamonadaceae</taxon>
        <taxon>Comamonas</taxon>
    </lineage>
</organism>
<feature type="transmembrane region" description="Helical" evidence="1">
    <location>
        <begin position="42"/>
        <end position="62"/>
    </location>
</feature>
<proteinExistence type="predicted"/>
<dbReference type="InterPro" id="IPR018692">
    <property type="entry name" value="DUF2189"/>
</dbReference>